<dbReference type="GO" id="GO:0045087">
    <property type="term" value="P:innate immune response"/>
    <property type="evidence" value="ECO:0007669"/>
    <property type="project" value="UniProtKB-KW"/>
</dbReference>
<gene>
    <name evidence="16" type="ORF">NYPRO_LOCUS26468</name>
</gene>
<dbReference type="GO" id="GO:0098793">
    <property type="term" value="C:presynapse"/>
    <property type="evidence" value="ECO:0007669"/>
    <property type="project" value="GOC"/>
</dbReference>
<evidence type="ECO:0000256" key="9">
    <source>
        <dbReference type="ARBA" id="ARBA00039833"/>
    </source>
</evidence>
<feature type="domain" description="GED" evidence="14">
    <location>
        <begin position="570"/>
        <end position="658"/>
    </location>
</feature>
<dbReference type="GO" id="GO:0005886">
    <property type="term" value="C:plasma membrane"/>
    <property type="evidence" value="ECO:0007669"/>
    <property type="project" value="TreeGrafter"/>
</dbReference>
<comment type="caution">
    <text evidence="16">The sequence shown here is derived from an EMBL/GenBank/DDBJ whole genome shotgun (WGS) entry which is preliminary data.</text>
</comment>
<dbReference type="PROSITE" id="PS00410">
    <property type="entry name" value="G_DYNAMIN_1"/>
    <property type="match status" value="1"/>
</dbReference>
<dbReference type="GO" id="GO:0008017">
    <property type="term" value="F:microtubule binding"/>
    <property type="evidence" value="ECO:0007669"/>
    <property type="project" value="TreeGrafter"/>
</dbReference>
<evidence type="ECO:0000256" key="3">
    <source>
        <dbReference type="ARBA" id="ARBA00022490"/>
    </source>
</evidence>
<keyword evidence="4" id="KW-0399">Innate immunity</keyword>
<dbReference type="Gene3D" id="1.20.120.1240">
    <property type="entry name" value="Dynamin, middle domain"/>
    <property type="match status" value="1"/>
</dbReference>
<dbReference type="InterPro" id="IPR045063">
    <property type="entry name" value="Dynamin_N"/>
</dbReference>
<dbReference type="CDD" id="cd08771">
    <property type="entry name" value="DLP_1"/>
    <property type="match status" value="1"/>
</dbReference>
<dbReference type="InterPro" id="IPR030381">
    <property type="entry name" value="G_DYNAMIN_dom"/>
</dbReference>
<dbReference type="PANTHER" id="PTHR11566:SF217">
    <property type="entry name" value="INTERFERON-INDUCED GTP-BINDING PROTEIN MX1"/>
    <property type="match status" value="1"/>
</dbReference>
<dbReference type="GO" id="GO:0051607">
    <property type="term" value="P:defense response to virus"/>
    <property type="evidence" value="ECO:0007669"/>
    <property type="project" value="UniProtKB-KW"/>
</dbReference>
<comment type="subcellular location">
    <subcellularLocation>
        <location evidence="2">Cytoplasm</location>
        <location evidence="2">Perinuclear region</location>
    </subcellularLocation>
    <subcellularLocation>
        <location evidence="1">Endoplasmic reticulum membrane</location>
        <topology evidence="1">Peripheral membrane protein</topology>
        <orientation evidence="1">Cytoplasmic side</orientation>
    </subcellularLocation>
</comment>
<evidence type="ECO:0000256" key="1">
    <source>
        <dbReference type="ARBA" id="ARBA00004397"/>
    </source>
</evidence>
<evidence type="ECO:0000256" key="6">
    <source>
        <dbReference type="ARBA" id="ARBA00022859"/>
    </source>
</evidence>
<dbReference type="GO" id="GO:0003924">
    <property type="term" value="F:GTPase activity"/>
    <property type="evidence" value="ECO:0007669"/>
    <property type="project" value="InterPro"/>
</dbReference>
<keyword evidence="8 12" id="KW-0342">GTP-binding</keyword>
<keyword evidence="6" id="KW-0391">Immunity</keyword>
<dbReference type="GO" id="GO:0005634">
    <property type="term" value="C:nucleus"/>
    <property type="evidence" value="ECO:0007669"/>
    <property type="project" value="TreeGrafter"/>
</dbReference>
<evidence type="ECO:0000256" key="11">
    <source>
        <dbReference type="ARBA" id="ARBA00043055"/>
    </source>
</evidence>
<dbReference type="GO" id="GO:0070382">
    <property type="term" value="C:exocytic vesicle"/>
    <property type="evidence" value="ECO:0007669"/>
    <property type="project" value="UniProtKB-ARBA"/>
</dbReference>
<evidence type="ECO:0000259" key="15">
    <source>
        <dbReference type="PROSITE" id="PS51718"/>
    </source>
</evidence>
<keyword evidence="7" id="KW-0051">Antiviral defense</keyword>
<dbReference type="GO" id="GO:0031623">
    <property type="term" value="P:receptor internalization"/>
    <property type="evidence" value="ECO:0007669"/>
    <property type="project" value="TreeGrafter"/>
</dbReference>
<dbReference type="PANTHER" id="PTHR11566">
    <property type="entry name" value="DYNAMIN"/>
    <property type="match status" value="1"/>
</dbReference>
<protein>
    <recommendedName>
        <fullName evidence="9">Interferon-induced GTP-binding protein Mx1</fullName>
    </recommendedName>
    <alternativeName>
        <fullName evidence="11">Myxoma resistance protein 1</fullName>
    </alternativeName>
    <alternativeName>
        <fullName evidence="10">Myxovirus resistance protein 1</fullName>
    </alternativeName>
</protein>
<feature type="domain" description="Dynamin-type G" evidence="15">
    <location>
        <begin position="63"/>
        <end position="336"/>
    </location>
</feature>
<evidence type="ECO:0000256" key="2">
    <source>
        <dbReference type="ARBA" id="ARBA00004556"/>
    </source>
</evidence>
<dbReference type="FunFam" id="1.20.120.1240:FF:000007">
    <property type="entry name" value="Interferon-induced GTP-binding protein Mx1"/>
    <property type="match status" value="1"/>
</dbReference>
<keyword evidence="5 12" id="KW-0547">Nucleotide-binding</keyword>
<dbReference type="SUPFAM" id="SSF52540">
    <property type="entry name" value="P-loop containing nucleoside triphosphate hydrolases"/>
    <property type="match status" value="1"/>
</dbReference>
<dbReference type="GO" id="GO:0005789">
    <property type="term" value="C:endoplasmic reticulum membrane"/>
    <property type="evidence" value="ECO:0007669"/>
    <property type="project" value="UniProtKB-SubCell"/>
</dbReference>
<dbReference type="InterPro" id="IPR003130">
    <property type="entry name" value="GED"/>
</dbReference>
<evidence type="ECO:0000256" key="7">
    <source>
        <dbReference type="ARBA" id="ARBA00023118"/>
    </source>
</evidence>
<evidence type="ECO:0000259" key="14">
    <source>
        <dbReference type="PROSITE" id="PS51388"/>
    </source>
</evidence>
<dbReference type="InterPro" id="IPR027417">
    <property type="entry name" value="P-loop_NTPase"/>
</dbReference>
<dbReference type="GO" id="GO:0048471">
    <property type="term" value="C:perinuclear region of cytoplasm"/>
    <property type="evidence" value="ECO:0007669"/>
    <property type="project" value="UniProtKB-SubCell"/>
</dbReference>
<organism evidence="16 17">
    <name type="scientific">Nyctereutes procyonoides</name>
    <name type="common">Raccoon dog</name>
    <name type="synonym">Canis procyonoides</name>
    <dbReference type="NCBI Taxonomy" id="34880"/>
    <lineage>
        <taxon>Eukaryota</taxon>
        <taxon>Metazoa</taxon>
        <taxon>Chordata</taxon>
        <taxon>Craniata</taxon>
        <taxon>Vertebrata</taxon>
        <taxon>Euteleostomi</taxon>
        <taxon>Mammalia</taxon>
        <taxon>Eutheria</taxon>
        <taxon>Laurasiatheria</taxon>
        <taxon>Carnivora</taxon>
        <taxon>Caniformia</taxon>
        <taxon>Canidae</taxon>
        <taxon>Nyctereutes</taxon>
    </lineage>
</organism>
<evidence type="ECO:0000256" key="10">
    <source>
        <dbReference type="ARBA" id="ARBA00042029"/>
    </source>
</evidence>
<evidence type="ECO:0000256" key="12">
    <source>
        <dbReference type="RuleBase" id="RU003932"/>
    </source>
</evidence>
<evidence type="ECO:0000256" key="13">
    <source>
        <dbReference type="SAM" id="MobiDB-lite"/>
    </source>
</evidence>
<dbReference type="Pfam" id="PF00350">
    <property type="entry name" value="Dynamin_N"/>
    <property type="match status" value="1"/>
</dbReference>
<dbReference type="GO" id="GO:0016185">
    <property type="term" value="P:synaptic vesicle budding from presynaptic endocytic zone membrane"/>
    <property type="evidence" value="ECO:0007669"/>
    <property type="project" value="TreeGrafter"/>
</dbReference>
<dbReference type="Pfam" id="PF02212">
    <property type="entry name" value="GED"/>
    <property type="match status" value="1"/>
</dbReference>
<dbReference type="InterPro" id="IPR019762">
    <property type="entry name" value="Dynamin_GTPase_CS"/>
</dbReference>
<dbReference type="Proteomes" id="UP000645828">
    <property type="component" value="Unassembled WGS sequence"/>
</dbReference>
<dbReference type="InterPro" id="IPR022812">
    <property type="entry name" value="Dynamin"/>
</dbReference>
<dbReference type="Pfam" id="PF01031">
    <property type="entry name" value="Dynamin_M"/>
    <property type="match status" value="1"/>
</dbReference>
<reference evidence="16" key="1">
    <citation type="submission" date="2020-12" db="EMBL/GenBank/DDBJ databases">
        <authorList>
            <consortium name="Molecular Ecology Group"/>
        </authorList>
    </citation>
    <scope>NUCLEOTIDE SEQUENCE</scope>
    <source>
        <strain evidence="16">TBG_1078</strain>
    </source>
</reference>
<keyword evidence="17" id="KW-1185">Reference proteome</keyword>
<dbReference type="PRINTS" id="PR00195">
    <property type="entry name" value="DYNAMIN"/>
</dbReference>
<accession>A0A812A002</accession>
<dbReference type="SMART" id="SM00302">
    <property type="entry name" value="GED"/>
    <property type="match status" value="1"/>
</dbReference>
<dbReference type="FunFam" id="3.40.50.300:FF:000621">
    <property type="entry name" value="Interferon-induced GTP-binding protein Mx1"/>
    <property type="match status" value="1"/>
</dbReference>
<dbReference type="EMBL" id="CAJHUB010000784">
    <property type="protein sequence ID" value="CAD7693676.1"/>
    <property type="molecule type" value="Genomic_DNA"/>
</dbReference>
<proteinExistence type="inferred from homology"/>
<dbReference type="Gene3D" id="3.40.50.300">
    <property type="entry name" value="P-loop containing nucleotide triphosphate hydrolases"/>
    <property type="match status" value="1"/>
</dbReference>
<evidence type="ECO:0000313" key="16">
    <source>
        <dbReference type="EMBL" id="CAD7693676.1"/>
    </source>
</evidence>
<comment type="similarity">
    <text evidence="12">Belongs to the TRAFAC class dynamin-like GTPase superfamily. Dynamin/Fzo/YdjA family.</text>
</comment>
<dbReference type="SMART" id="SM00053">
    <property type="entry name" value="DYNc"/>
    <property type="match status" value="1"/>
</dbReference>
<dbReference type="PROSITE" id="PS51388">
    <property type="entry name" value="GED"/>
    <property type="match status" value="1"/>
</dbReference>
<dbReference type="AlphaFoldDB" id="A0A812A002"/>
<dbReference type="InterPro" id="IPR000375">
    <property type="entry name" value="Dynamin_stalk"/>
</dbReference>
<evidence type="ECO:0000256" key="4">
    <source>
        <dbReference type="ARBA" id="ARBA00022588"/>
    </source>
</evidence>
<dbReference type="GO" id="GO:0005874">
    <property type="term" value="C:microtubule"/>
    <property type="evidence" value="ECO:0007669"/>
    <property type="project" value="TreeGrafter"/>
</dbReference>
<evidence type="ECO:0000256" key="8">
    <source>
        <dbReference type="ARBA" id="ARBA00023134"/>
    </source>
</evidence>
<feature type="compositionally biased region" description="Basic and acidic residues" evidence="13">
    <location>
        <begin position="540"/>
        <end position="552"/>
    </location>
</feature>
<keyword evidence="3" id="KW-0963">Cytoplasm</keyword>
<dbReference type="InterPro" id="IPR020850">
    <property type="entry name" value="GED_dom"/>
</dbReference>
<dbReference type="PROSITE" id="PS51718">
    <property type="entry name" value="G_DYNAMIN_2"/>
    <property type="match status" value="1"/>
</dbReference>
<name>A0A812A002_NYCPR</name>
<dbReference type="GO" id="GO:0005525">
    <property type="term" value="F:GTP binding"/>
    <property type="evidence" value="ECO:0007669"/>
    <property type="project" value="UniProtKB-KW"/>
</dbReference>
<evidence type="ECO:0000256" key="5">
    <source>
        <dbReference type="ARBA" id="ARBA00022741"/>
    </source>
</evidence>
<dbReference type="InterPro" id="IPR001401">
    <property type="entry name" value="Dynamin_GTPase"/>
</dbReference>
<feature type="region of interest" description="Disordered" evidence="13">
    <location>
        <begin position="540"/>
        <end position="563"/>
    </location>
</feature>
<sequence>MVNSQGKITDSNPVPNHVLLNGLTEKAEKNQGIGNSLCSQYEEKVRPCIDLIDSLRALGVEQDLALPAIAVIGDQSSGKSSVLEALSGVALPRGSGIVTRCPLVLKLKKLINEDEWRGKVSYQDTEMEISDPSEVEVEINKAQDAIAGEGQGISHELISLEVSSPHVPDLTLIDLPGITRVAVGNQPADIGRQTKQLIRKYIHKQETINLVVVPCNVDIATTEALSMAQEVDPDGDRTIGILTKPDLVDRGTEGKVVDVAQNLVCHLKKGYMIVKCRGQQDIQDQVSLAEALQKEKDFFEDHPHFRVLLEEGRATVPNLAEKLTSELITHICKTLPLLENQIKENHEKITEELQKYGSDVPEDEHEKMFFLIDKLNAFNQDINSLIQGEESVGEDESRLFTKIRNEFHKWSAVIEKKFQRGYKAIYKQMEKFENRYRGRELPGFVNYKTFEIIIKQQIKELEEPAVDMLHTITDMVQVAFGDISKANFDEFFNLYRTTKSKIEDIKFELEKEAEKSIRLHFQMEQIVYCQDQVYQRALQRVREKDSDEEKNKKNTSSMSPDEVSSVNISLSEILEHLLAYRQEATNRISSHIPLIIQYFILQVYGQKLQNGMLQLLQDKDTYSWLLKERSDTSDKRKFLKERLARLAQARRRLAKFPG</sequence>
<evidence type="ECO:0000313" key="17">
    <source>
        <dbReference type="Proteomes" id="UP000645828"/>
    </source>
</evidence>